<sequence length="103" mass="11690">MPDRPPHKRRVRFFEDHDPAARAREHELATTTVRQLAARGGLVQACCWRCHREKLLDPHDLMDRHADRMVKDIPVACTRCGAGGLPYTMIHWPSGTPLPGAQM</sequence>
<dbReference type="EMBL" id="VDUZ01000056">
    <property type="protein sequence ID" value="TXL70594.1"/>
    <property type="molecule type" value="Genomic_DNA"/>
</dbReference>
<name>A0A5C8PC08_9HYPH</name>
<proteinExistence type="predicted"/>
<evidence type="ECO:0000313" key="2">
    <source>
        <dbReference type="Proteomes" id="UP000321638"/>
    </source>
</evidence>
<dbReference type="AlphaFoldDB" id="A0A5C8PC08"/>
<protein>
    <submittedName>
        <fullName evidence="1">Uncharacterized protein</fullName>
    </submittedName>
</protein>
<dbReference type="Proteomes" id="UP000321638">
    <property type="component" value="Unassembled WGS sequence"/>
</dbReference>
<keyword evidence="2" id="KW-1185">Reference proteome</keyword>
<accession>A0A5C8PC08</accession>
<reference evidence="1 2" key="1">
    <citation type="submission" date="2019-06" db="EMBL/GenBank/DDBJ databases">
        <title>New taxonomy in bacterial strain CC-CFT640, isolated from vineyard.</title>
        <authorList>
            <person name="Lin S.-Y."/>
            <person name="Tsai C.-F."/>
            <person name="Young C.-C."/>
        </authorList>
    </citation>
    <scope>NUCLEOTIDE SEQUENCE [LARGE SCALE GENOMIC DNA]</scope>
    <source>
        <strain evidence="1 2">CC-CFT640</strain>
    </source>
</reference>
<evidence type="ECO:0000313" key="1">
    <source>
        <dbReference type="EMBL" id="TXL70594.1"/>
    </source>
</evidence>
<comment type="caution">
    <text evidence="1">The sequence shown here is derived from an EMBL/GenBank/DDBJ whole genome shotgun (WGS) entry which is preliminary data.</text>
</comment>
<gene>
    <name evidence="1" type="ORF">FHP25_33615</name>
</gene>
<organism evidence="1 2">
    <name type="scientific">Vineibacter terrae</name>
    <dbReference type="NCBI Taxonomy" id="2586908"/>
    <lineage>
        <taxon>Bacteria</taxon>
        <taxon>Pseudomonadati</taxon>
        <taxon>Pseudomonadota</taxon>
        <taxon>Alphaproteobacteria</taxon>
        <taxon>Hyphomicrobiales</taxon>
        <taxon>Vineibacter</taxon>
    </lineage>
</organism>
<dbReference type="RefSeq" id="WP_147851388.1">
    <property type="nucleotide sequence ID" value="NZ_VDUZ01000056.1"/>
</dbReference>